<dbReference type="RefSeq" id="WP_232176679.1">
    <property type="nucleotide sequence ID" value="NZ_JAJPWV010000002.1"/>
</dbReference>
<evidence type="ECO:0000256" key="1">
    <source>
        <dbReference type="ARBA" id="ARBA00022679"/>
    </source>
</evidence>
<keyword evidence="1" id="KW-0808">Transferase</keyword>
<dbReference type="Pfam" id="PF00781">
    <property type="entry name" value="DAGK_cat"/>
    <property type="match status" value="1"/>
</dbReference>
<dbReference type="InterPro" id="IPR001206">
    <property type="entry name" value="Diacylglycerol_kinase_cat_dom"/>
</dbReference>
<proteinExistence type="predicted"/>
<dbReference type="Gene3D" id="2.60.200.40">
    <property type="match status" value="1"/>
</dbReference>
<keyword evidence="4" id="KW-0067">ATP-binding</keyword>
<reference evidence="6 7" key="1">
    <citation type="submission" date="2021-12" db="EMBL/GenBank/DDBJ databases">
        <title>Mucilaginibacter roseus genome.</title>
        <authorList>
            <person name="Ferreira J.R."/>
            <person name="Newman J.D."/>
        </authorList>
    </citation>
    <scope>NUCLEOTIDE SEQUENCE [LARGE SCALE GENOMIC DNA]</scope>
    <source>
        <strain evidence="6 7">LMG 28454</strain>
    </source>
</reference>
<sequence length="298" mass="33281">MPKVKLLHNPRAGDKAHSKENLLALFADEDFECDYSSIKEDGWEQITNDTEMIAIVGGDGTVRKAAKAILKEDVQAPHLIGLLPFGTANNIAKTLKIEGEVQDIIHSWHNKNNAPFDVTYVSGLAERVLFLEGFGYGIFPQLMREMKLVDKTKLDTPEKEIKKAQEVLRDIVLNYEGRECIITTGNETISGCYLLVEVMNICSIGPNLKLAPQASPGDGMLELVLLPEKQRRQFADYLQHLIDGNDCPAFTFETYTGNSFTLTWMGTDLHADDELIDYTQPAKVKLEVQPGNLQFLVP</sequence>
<dbReference type="PANTHER" id="PTHR12358:SF54">
    <property type="entry name" value="SPHINGOSINE KINASE RELATED PROTEIN"/>
    <property type="match status" value="1"/>
</dbReference>
<dbReference type="Pfam" id="PF19279">
    <property type="entry name" value="YegS_C"/>
    <property type="match status" value="1"/>
</dbReference>
<dbReference type="InterPro" id="IPR050187">
    <property type="entry name" value="Lipid_Phosphate_FormReg"/>
</dbReference>
<feature type="domain" description="DAGKc" evidence="5">
    <location>
        <begin position="1"/>
        <end position="105"/>
    </location>
</feature>
<organism evidence="6 7">
    <name type="scientific">Mucilaginibacter roseus</name>
    <dbReference type="NCBI Taxonomy" id="1528868"/>
    <lineage>
        <taxon>Bacteria</taxon>
        <taxon>Pseudomonadati</taxon>
        <taxon>Bacteroidota</taxon>
        <taxon>Sphingobacteriia</taxon>
        <taxon>Sphingobacteriales</taxon>
        <taxon>Sphingobacteriaceae</taxon>
        <taxon>Mucilaginibacter</taxon>
    </lineage>
</organism>
<evidence type="ECO:0000259" key="5">
    <source>
        <dbReference type="PROSITE" id="PS50146"/>
    </source>
</evidence>
<dbReference type="PANTHER" id="PTHR12358">
    <property type="entry name" value="SPHINGOSINE KINASE"/>
    <property type="match status" value="1"/>
</dbReference>
<keyword evidence="2" id="KW-0547">Nucleotide-binding</keyword>
<name>A0ABS8U2I8_9SPHI</name>
<dbReference type="InterPro" id="IPR045540">
    <property type="entry name" value="YegS/DAGK_C"/>
</dbReference>
<evidence type="ECO:0000256" key="3">
    <source>
        <dbReference type="ARBA" id="ARBA00022777"/>
    </source>
</evidence>
<keyword evidence="7" id="KW-1185">Reference proteome</keyword>
<keyword evidence="3 6" id="KW-0418">Kinase</keyword>
<evidence type="ECO:0000256" key="2">
    <source>
        <dbReference type="ARBA" id="ARBA00022741"/>
    </source>
</evidence>
<dbReference type="SUPFAM" id="SSF111331">
    <property type="entry name" value="NAD kinase/diacylglycerol kinase-like"/>
    <property type="match status" value="1"/>
</dbReference>
<dbReference type="PROSITE" id="PS50146">
    <property type="entry name" value="DAGK"/>
    <property type="match status" value="1"/>
</dbReference>
<protein>
    <submittedName>
        <fullName evidence="6">Diacylglycerol kinase</fullName>
    </submittedName>
</protein>
<dbReference type="EMBL" id="JAJPWV010000002">
    <property type="protein sequence ID" value="MCD8740280.1"/>
    <property type="molecule type" value="Genomic_DNA"/>
</dbReference>
<comment type="caution">
    <text evidence="6">The sequence shown here is derived from an EMBL/GenBank/DDBJ whole genome shotgun (WGS) entry which is preliminary data.</text>
</comment>
<dbReference type="Proteomes" id="UP001199919">
    <property type="component" value="Unassembled WGS sequence"/>
</dbReference>
<gene>
    <name evidence="6" type="ORF">LT679_06665</name>
</gene>
<dbReference type="GO" id="GO:0016301">
    <property type="term" value="F:kinase activity"/>
    <property type="evidence" value="ECO:0007669"/>
    <property type="project" value="UniProtKB-KW"/>
</dbReference>
<evidence type="ECO:0000256" key="4">
    <source>
        <dbReference type="ARBA" id="ARBA00022840"/>
    </source>
</evidence>
<dbReference type="InterPro" id="IPR016064">
    <property type="entry name" value="NAD/diacylglycerol_kinase_sf"/>
</dbReference>
<evidence type="ECO:0000313" key="6">
    <source>
        <dbReference type="EMBL" id="MCD8740280.1"/>
    </source>
</evidence>
<dbReference type="Gene3D" id="3.40.50.10330">
    <property type="entry name" value="Probable inorganic polyphosphate/atp-NAD kinase, domain 1"/>
    <property type="match status" value="1"/>
</dbReference>
<accession>A0ABS8U2I8</accession>
<evidence type="ECO:0000313" key="7">
    <source>
        <dbReference type="Proteomes" id="UP001199919"/>
    </source>
</evidence>
<dbReference type="InterPro" id="IPR017438">
    <property type="entry name" value="ATP-NAD_kinase_N"/>
</dbReference>